<protein>
    <submittedName>
        <fullName evidence="2">PadR family transcriptional regulator</fullName>
    </submittedName>
</protein>
<reference evidence="2" key="1">
    <citation type="submission" date="2021-02" db="EMBL/GenBank/DDBJ databases">
        <title>PHA producing bacteria isolated from coastal sediment in Guangdong, Shenzhen.</title>
        <authorList>
            <person name="Zheng W."/>
            <person name="Yu S."/>
            <person name="Huang Y."/>
        </authorList>
    </citation>
    <scope>NUCLEOTIDE SEQUENCE</scope>
    <source>
        <strain evidence="2">TN14-10</strain>
    </source>
</reference>
<name>A0A939DHQ0_9GAMM</name>
<dbReference type="InterPro" id="IPR036388">
    <property type="entry name" value="WH-like_DNA-bd_sf"/>
</dbReference>
<dbReference type="EMBL" id="JAFKCZ010000014">
    <property type="protein sequence ID" value="MBN7798325.1"/>
    <property type="molecule type" value="Genomic_DNA"/>
</dbReference>
<dbReference type="AlphaFoldDB" id="A0A939DHQ0"/>
<evidence type="ECO:0000313" key="3">
    <source>
        <dbReference type="Proteomes" id="UP000664303"/>
    </source>
</evidence>
<gene>
    <name evidence="2" type="ORF">JYP50_17090</name>
</gene>
<dbReference type="PANTHER" id="PTHR43252:SF2">
    <property type="entry name" value="TRANSCRIPTION REGULATOR, PADR-LIKE FAMILY"/>
    <property type="match status" value="1"/>
</dbReference>
<dbReference type="RefSeq" id="WP_206561775.1">
    <property type="nucleotide sequence ID" value="NZ_JAFKCZ010000014.1"/>
</dbReference>
<dbReference type="SUPFAM" id="SSF46785">
    <property type="entry name" value="Winged helix' DNA-binding domain"/>
    <property type="match status" value="1"/>
</dbReference>
<dbReference type="InterPro" id="IPR036390">
    <property type="entry name" value="WH_DNA-bd_sf"/>
</dbReference>
<dbReference type="Gene3D" id="1.10.10.10">
    <property type="entry name" value="Winged helix-like DNA-binding domain superfamily/Winged helix DNA-binding domain"/>
    <property type="match status" value="1"/>
</dbReference>
<sequence length="213" mass="23627">MNESINITAYSLLGLLAKRPWSTYELVAFMERSVLNYILPRTRSQLYNEPKKLARLGLAHARVAGAGRKRTVYSITPEGRAALKAWLAGPGGAQKMEYLSLLKLYLTDCRDTTAVGERLAGMRREVLDTAREALAQIERIENTGVALEDTAPMASLATRLAVHHSKAQLAWLDELESYLADPPSADAAADWAMGHYRHSARQLRALIKRHGDT</sequence>
<accession>A0A939DHQ0</accession>
<keyword evidence="1" id="KW-0175">Coiled coil</keyword>
<organism evidence="2 3">
    <name type="scientific">Parahaliea mediterranea</name>
    <dbReference type="NCBI Taxonomy" id="651086"/>
    <lineage>
        <taxon>Bacteria</taxon>
        <taxon>Pseudomonadati</taxon>
        <taxon>Pseudomonadota</taxon>
        <taxon>Gammaproteobacteria</taxon>
        <taxon>Cellvibrionales</taxon>
        <taxon>Halieaceae</taxon>
        <taxon>Parahaliea</taxon>
    </lineage>
</organism>
<comment type="caution">
    <text evidence="2">The sequence shown here is derived from an EMBL/GenBank/DDBJ whole genome shotgun (WGS) entry which is preliminary data.</text>
</comment>
<proteinExistence type="predicted"/>
<feature type="coiled-coil region" evidence="1">
    <location>
        <begin position="123"/>
        <end position="150"/>
    </location>
</feature>
<dbReference type="Proteomes" id="UP000664303">
    <property type="component" value="Unassembled WGS sequence"/>
</dbReference>
<keyword evidence="3" id="KW-1185">Reference proteome</keyword>
<dbReference type="PANTHER" id="PTHR43252">
    <property type="entry name" value="TRANSCRIPTIONAL REGULATOR YQJI"/>
    <property type="match status" value="1"/>
</dbReference>
<evidence type="ECO:0000313" key="2">
    <source>
        <dbReference type="EMBL" id="MBN7798325.1"/>
    </source>
</evidence>
<evidence type="ECO:0000256" key="1">
    <source>
        <dbReference type="SAM" id="Coils"/>
    </source>
</evidence>